<gene>
    <name evidence="1" type="ORF">PVK06_011990</name>
</gene>
<evidence type="ECO:0008006" key="3">
    <source>
        <dbReference type="Google" id="ProtNLM"/>
    </source>
</evidence>
<protein>
    <recommendedName>
        <fullName evidence="3">Retrotransposon gag domain-containing protein</fullName>
    </recommendedName>
</protein>
<sequence>MRELVHLKQHGTVEQYQDAFVGLLNQLHLPESYALSIFLSNLKVEIGYYLDLFEPSTLIEAFQLTRKIEVLLSYSTKGYGVTTSGNSSPRVLSNASVTSRYSSSPTRAISVSQFMSNASTNKLGYKTISPALMAEQK</sequence>
<keyword evidence="2" id="KW-1185">Reference proteome</keyword>
<evidence type="ECO:0000313" key="2">
    <source>
        <dbReference type="Proteomes" id="UP001358586"/>
    </source>
</evidence>
<reference evidence="1 2" key="1">
    <citation type="submission" date="2023-03" db="EMBL/GenBank/DDBJ databases">
        <title>WGS of Gossypium arboreum.</title>
        <authorList>
            <person name="Yu D."/>
        </authorList>
    </citation>
    <scope>NUCLEOTIDE SEQUENCE [LARGE SCALE GENOMIC DNA]</scope>
    <source>
        <tissue evidence="1">Leaf</tissue>
    </source>
</reference>
<dbReference type="Proteomes" id="UP001358586">
    <property type="component" value="Chromosome 4"/>
</dbReference>
<organism evidence="1 2">
    <name type="scientific">Gossypium arboreum</name>
    <name type="common">Tree cotton</name>
    <name type="synonym">Gossypium nanking</name>
    <dbReference type="NCBI Taxonomy" id="29729"/>
    <lineage>
        <taxon>Eukaryota</taxon>
        <taxon>Viridiplantae</taxon>
        <taxon>Streptophyta</taxon>
        <taxon>Embryophyta</taxon>
        <taxon>Tracheophyta</taxon>
        <taxon>Spermatophyta</taxon>
        <taxon>Magnoliopsida</taxon>
        <taxon>eudicotyledons</taxon>
        <taxon>Gunneridae</taxon>
        <taxon>Pentapetalae</taxon>
        <taxon>rosids</taxon>
        <taxon>malvids</taxon>
        <taxon>Malvales</taxon>
        <taxon>Malvaceae</taxon>
        <taxon>Malvoideae</taxon>
        <taxon>Gossypium</taxon>
    </lineage>
</organism>
<proteinExistence type="predicted"/>
<evidence type="ECO:0000313" key="1">
    <source>
        <dbReference type="EMBL" id="KAK5836222.1"/>
    </source>
</evidence>
<comment type="caution">
    <text evidence="1">The sequence shown here is derived from an EMBL/GenBank/DDBJ whole genome shotgun (WGS) entry which is preliminary data.</text>
</comment>
<accession>A0ABR0QAY6</accession>
<dbReference type="EMBL" id="JARKNE010000004">
    <property type="protein sequence ID" value="KAK5836222.1"/>
    <property type="molecule type" value="Genomic_DNA"/>
</dbReference>
<name>A0ABR0QAY6_GOSAR</name>